<dbReference type="EMBL" id="JQ003582">
    <property type="protein sequence ID" value="AFH88799.1"/>
    <property type="molecule type" value="Genomic_DNA"/>
</dbReference>
<sequence>MPTLTLIEDGLRDSPVQAEQWQRQLRAIQRRLRQAMISPVRPAQYQQFTVLLEAALQAEDILNGIYFRYHNAPLGCRDMTTLNIKS</sequence>
<dbReference type="InterPro" id="IPR012671">
    <property type="entry name" value="T3SS_PscE/YscE"/>
</dbReference>
<organism evidence="1">
    <name type="scientific">Candidatus Sodalis melophagi</name>
    <dbReference type="NCBI Taxonomy" id="1173031"/>
    <lineage>
        <taxon>Bacteria</taxon>
        <taxon>Pseudomonadati</taxon>
        <taxon>Pseudomonadota</taxon>
        <taxon>Gammaproteobacteria</taxon>
        <taxon>Enterobacterales</taxon>
        <taxon>Bruguierivoracaceae</taxon>
        <taxon>Sodalis</taxon>
    </lineage>
</organism>
<reference evidence="1" key="1">
    <citation type="journal article" date="2012" name="PLoS ONE">
        <title>Candidatus Sodalis melophagi sp. nov.: Phylogenetically Independent Comparative Model to the Tsetse Fly Symbiont Sodalis glossinidius.</title>
        <authorList>
            <person name="Chrudimsky T."/>
            <person name="Husnik F."/>
            <person name="Novakova E."/>
            <person name="Hypsa V."/>
        </authorList>
    </citation>
    <scope>NUCLEOTIDE SEQUENCE</scope>
    <source>
        <strain evidence="1">CZT</strain>
    </source>
</reference>
<dbReference type="AlphaFoldDB" id="I6PE73"/>
<gene>
    <name evidence="1" type="primary">ssaE</name>
</gene>
<accession>I6PE73</accession>
<proteinExistence type="predicted"/>
<evidence type="ECO:0000313" key="1">
    <source>
        <dbReference type="EMBL" id="AFH88799.1"/>
    </source>
</evidence>
<protein>
    <submittedName>
        <fullName evidence="1">Putative type III secretion system protein SsaE</fullName>
    </submittedName>
</protein>
<dbReference type="Gene3D" id="1.20.5.420">
    <property type="entry name" value="Immunoglobulin FC, subunit C"/>
    <property type="match status" value="1"/>
</dbReference>
<dbReference type="Pfam" id="PF08988">
    <property type="entry name" value="T3SS_needle_E"/>
    <property type="match status" value="1"/>
</dbReference>
<dbReference type="NCBIfam" id="TIGR02501">
    <property type="entry name" value="type_III_yscE"/>
    <property type="match status" value="1"/>
</dbReference>
<name>I6PE73_9GAMM</name>